<evidence type="ECO:0000256" key="2">
    <source>
        <dbReference type="ARBA" id="ARBA00022475"/>
    </source>
</evidence>
<dbReference type="AlphaFoldDB" id="A0A556CFT1"/>
<evidence type="ECO:0000313" key="8">
    <source>
        <dbReference type="EMBL" id="TSI16166.1"/>
    </source>
</evidence>
<reference evidence="8 9" key="1">
    <citation type="submission" date="2019-07" db="EMBL/GenBank/DDBJ databases">
        <title>Draft genome sequence of Brevibacterium aurantiacum XU54 isolated from Xinjiang China.</title>
        <authorList>
            <person name="Xu X."/>
        </authorList>
    </citation>
    <scope>NUCLEOTIDE SEQUENCE [LARGE SCALE GENOMIC DNA]</scope>
    <source>
        <strain evidence="8 9">XU54</strain>
    </source>
</reference>
<dbReference type="GO" id="GO:0022857">
    <property type="term" value="F:transmembrane transporter activity"/>
    <property type="evidence" value="ECO:0007669"/>
    <property type="project" value="InterPro"/>
</dbReference>
<dbReference type="InterPro" id="IPR050367">
    <property type="entry name" value="APC_superfamily"/>
</dbReference>
<keyword evidence="9" id="KW-1185">Reference proteome</keyword>
<dbReference type="PANTHER" id="PTHR42770:SF7">
    <property type="entry name" value="MEMBRANE PROTEIN"/>
    <property type="match status" value="1"/>
</dbReference>
<evidence type="ECO:0000256" key="4">
    <source>
        <dbReference type="ARBA" id="ARBA00022989"/>
    </source>
</evidence>
<dbReference type="Pfam" id="PF13520">
    <property type="entry name" value="AA_permease_2"/>
    <property type="match status" value="1"/>
</dbReference>
<dbReference type="EMBL" id="VLTK01000005">
    <property type="protein sequence ID" value="TSI16166.1"/>
    <property type="molecule type" value="Genomic_DNA"/>
</dbReference>
<evidence type="ECO:0000256" key="3">
    <source>
        <dbReference type="ARBA" id="ARBA00022692"/>
    </source>
</evidence>
<organism evidence="8 9">
    <name type="scientific">Brevibacterium aurantiacum</name>
    <dbReference type="NCBI Taxonomy" id="273384"/>
    <lineage>
        <taxon>Bacteria</taxon>
        <taxon>Bacillati</taxon>
        <taxon>Actinomycetota</taxon>
        <taxon>Actinomycetes</taxon>
        <taxon>Micrococcales</taxon>
        <taxon>Brevibacteriaceae</taxon>
        <taxon>Brevibacterium</taxon>
    </lineage>
</organism>
<feature type="transmembrane region" description="Helical" evidence="7">
    <location>
        <begin position="67"/>
        <end position="87"/>
    </location>
</feature>
<evidence type="ECO:0000313" key="9">
    <source>
        <dbReference type="Proteomes" id="UP000316406"/>
    </source>
</evidence>
<proteinExistence type="predicted"/>
<feature type="transmembrane region" description="Helical" evidence="7">
    <location>
        <begin position="108"/>
        <end position="137"/>
    </location>
</feature>
<keyword evidence="2" id="KW-1003">Cell membrane</keyword>
<protein>
    <submittedName>
        <fullName evidence="8">APC family permease</fullName>
    </submittedName>
</protein>
<dbReference type="OrthoDB" id="9762947at2"/>
<feature type="region of interest" description="Disordered" evidence="6">
    <location>
        <begin position="1"/>
        <end position="26"/>
    </location>
</feature>
<comment type="subcellular location">
    <subcellularLocation>
        <location evidence="1">Cell membrane</location>
        <topology evidence="1">Multi-pass membrane protein</topology>
    </subcellularLocation>
</comment>
<feature type="transmembrane region" description="Helical" evidence="7">
    <location>
        <begin position="463"/>
        <end position="481"/>
    </location>
</feature>
<dbReference type="RefSeq" id="WP_143922601.1">
    <property type="nucleotide sequence ID" value="NZ_VLTK01000005.1"/>
</dbReference>
<dbReference type="PANTHER" id="PTHR42770">
    <property type="entry name" value="AMINO ACID TRANSPORTER-RELATED"/>
    <property type="match status" value="1"/>
</dbReference>
<feature type="transmembrane region" description="Helical" evidence="7">
    <location>
        <begin position="188"/>
        <end position="207"/>
    </location>
</feature>
<evidence type="ECO:0000256" key="1">
    <source>
        <dbReference type="ARBA" id="ARBA00004651"/>
    </source>
</evidence>
<evidence type="ECO:0000256" key="7">
    <source>
        <dbReference type="SAM" id="Phobius"/>
    </source>
</evidence>
<gene>
    <name evidence="8" type="ORF">FO013_11125</name>
</gene>
<keyword evidence="3 7" id="KW-0812">Transmembrane</keyword>
<name>A0A556CFT1_BREAU</name>
<feature type="transmembrane region" description="Helical" evidence="7">
    <location>
        <begin position="362"/>
        <end position="381"/>
    </location>
</feature>
<comment type="caution">
    <text evidence="8">The sequence shown here is derived from an EMBL/GenBank/DDBJ whole genome shotgun (WGS) entry which is preliminary data.</text>
</comment>
<feature type="transmembrane region" description="Helical" evidence="7">
    <location>
        <begin position="264"/>
        <end position="286"/>
    </location>
</feature>
<evidence type="ECO:0000256" key="5">
    <source>
        <dbReference type="ARBA" id="ARBA00023136"/>
    </source>
</evidence>
<feature type="transmembrane region" description="Helical" evidence="7">
    <location>
        <begin position="433"/>
        <end position="451"/>
    </location>
</feature>
<feature type="transmembrane region" description="Helical" evidence="7">
    <location>
        <begin position="393"/>
        <end position="412"/>
    </location>
</feature>
<feature type="transmembrane region" description="Helical" evidence="7">
    <location>
        <begin position="314"/>
        <end position="341"/>
    </location>
</feature>
<keyword evidence="4 7" id="KW-1133">Transmembrane helix</keyword>
<evidence type="ECO:0000256" key="6">
    <source>
        <dbReference type="SAM" id="MobiDB-lite"/>
    </source>
</evidence>
<dbReference type="InterPro" id="IPR002293">
    <property type="entry name" value="AA/rel_permease1"/>
</dbReference>
<sequence length="526" mass="55885">MSKSIENPSPNITTTPSGPGDGEQPERMAKTLKPRWVFAIALGSAVGWGAFILPTDWLAMGGPLGTLLGFSIGAGLMLIIAVSYGFLIRTFPVSGGELAYALIGYGRVHAFFAGWFLTLGYVCIVALNASALALLFRKIMPSVIEQGYLYTVAGWDVYLPEILISITALVVFAILNIRGTALSGRIQFWACVIMIIAVAAIIISVIASPTTHFGNMSPALPDGVNPIAAIIAIVAIAPWAFIGFDNVPQAAEEFDFSPAKALRLIVLAIVSAAALYMAMIVAVSMAEPWQALASSGSAWGTADAVTGVIGGSGLLLLAIAITMGVSTGLNGFYVSASRILLAMGRAQMIPPVFARLHSKHKTPHVGIIAVLLVCLISPWFGRAALTWVVDMSSIGVTIAYLYTCLCAFRIFRPTREAQDPEALPGMYSTTKKVLSGVGAVIAFIFMLLLLVPGSPGALGKESLIALAVWIAIGIVFFLSRIRHNRKLTDHQVDRLVLGDDRPSVTRFSERAVMRRHGALTTENGIA</sequence>
<accession>A0A556CFT1</accession>
<dbReference type="Gene3D" id="1.20.1740.10">
    <property type="entry name" value="Amino acid/polyamine transporter I"/>
    <property type="match status" value="1"/>
</dbReference>
<keyword evidence="5 7" id="KW-0472">Membrane</keyword>
<dbReference type="GO" id="GO:0005886">
    <property type="term" value="C:plasma membrane"/>
    <property type="evidence" value="ECO:0007669"/>
    <property type="project" value="UniProtKB-SubCell"/>
</dbReference>
<feature type="transmembrane region" description="Helical" evidence="7">
    <location>
        <begin position="227"/>
        <end position="244"/>
    </location>
</feature>
<feature type="transmembrane region" description="Helical" evidence="7">
    <location>
        <begin position="36"/>
        <end position="55"/>
    </location>
</feature>
<feature type="transmembrane region" description="Helical" evidence="7">
    <location>
        <begin position="157"/>
        <end position="176"/>
    </location>
</feature>
<dbReference type="Proteomes" id="UP000316406">
    <property type="component" value="Unassembled WGS sequence"/>
</dbReference>
<feature type="compositionally biased region" description="Polar residues" evidence="6">
    <location>
        <begin position="1"/>
        <end position="17"/>
    </location>
</feature>
<dbReference type="PIRSF" id="PIRSF006060">
    <property type="entry name" value="AA_transporter"/>
    <property type="match status" value="1"/>
</dbReference>